<dbReference type="Proteomes" id="UP000324585">
    <property type="component" value="Unassembled WGS sequence"/>
</dbReference>
<dbReference type="OMA" id="KRSYFRY"/>
<proteinExistence type="predicted"/>
<keyword evidence="2" id="KW-1185">Reference proteome</keyword>
<dbReference type="EMBL" id="VRMN01000001">
    <property type="protein sequence ID" value="KAA8498269.1"/>
    <property type="molecule type" value="Genomic_DNA"/>
</dbReference>
<comment type="caution">
    <text evidence="1">The sequence shown here is derived from an EMBL/GenBank/DDBJ whole genome shotgun (WGS) entry which is preliminary data.</text>
</comment>
<protein>
    <submittedName>
        <fullName evidence="1">Uncharacterized protein</fullName>
    </submittedName>
</protein>
<reference evidence="2" key="1">
    <citation type="journal article" date="2019" name="Nat. Commun.">
        <title>Expansion of phycobilisome linker gene families in mesophilic red algae.</title>
        <authorList>
            <person name="Lee J."/>
            <person name="Kim D."/>
            <person name="Bhattacharya D."/>
            <person name="Yoon H.S."/>
        </authorList>
    </citation>
    <scope>NUCLEOTIDE SEQUENCE [LARGE SCALE GENOMIC DNA]</scope>
    <source>
        <strain evidence="2">CCMP 1328</strain>
    </source>
</reference>
<name>A0A5J4Z2T5_PORPP</name>
<dbReference type="InterPro" id="IPR006311">
    <property type="entry name" value="TAT_signal"/>
</dbReference>
<dbReference type="OrthoDB" id="10266913at2759"/>
<dbReference type="PROSITE" id="PS51318">
    <property type="entry name" value="TAT"/>
    <property type="match status" value="1"/>
</dbReference>
<evidence type="ECO:0000313" key="2">
    <source>
        <dbReference type="Proteomes" id="UP000324585"/>
    </source>
</evidence>
<evidence type="ECO:0000313" key="1">
    <source>
        <dbReference type="EMBL" id="KAA8498269.1"/>
    </source>
</evidence>
<gene>
    <name evidence="1" type="ORF">FVE85_5854</name>
</gene>
<accession>A0A5J4Z2T5</accession>
<sequence>MAFVSHGWHARTERGSSAARVCMVHEQPAVSRRALLGGCVAAAVAAAAAVSPPEALADRDLMTAKRSYFRYATRAESGIDWFVTDLYPAVQEQKWDAVLDAFAPRSDARDNSKKAEYGIDRKVSNMQRFLFDPLTIWAQSFAEKGTGPNFRYLASQEKEFEEQMDRLRRIAKGDKLDFSKQNAGLSRQDAALDAWNKGRDAINLYLARANANLSRELRRLDSIPDDLSTYKTHGDRPKAYGTFQ</sequence>
<organism evidence="1 2">
    <name type="scientific">Porphyridium purpureum</name>
    <name type="common">Red alga</name>
    <name type="synonym">Porphyridium cruentum</name>
    <dbReference type="NCBI Taxonomy" id="35688"/>
    <lineage>
        <taxon>Eukaryota</taxon>
        <taxon>Rhodophyta</taxon>
        <taxon>Bangiophyceae</taxon>
        <taxon>Porphyridiales</taxon>
        <taxon>Porphyridiaceae</taxon>
        <taxon>Porphyridium</taxon>
    </lineage>
</organism>
<dbReference type="AlphaFoldDB" id="A0A5J4Z2T5"/>